<dbReference type="InterPro" id="IPR011063">
    <property type="entry name" value="TilS/TtcA_N"/>
</dbReference>
<gene>
    <name evidence="4" type="ORF">JW984_13410</name>
</gene>
<accession>A0A9D8PPC2</accession>
<evidence type="ECO:0000256" key="1">
    <source>
        <dbReference type="ARBA" id="ARBA00022679"/>
    </source>
</evidence>
<sequence>MTILQKTEKALDSHVGKAIIKYGMIRPNDVIMVAFSGGKDSWALLFTLRRLMEKAPVKFSIKAVHVDVGFPGTDTAPIEEYLDYHKFDYEILRTGIYKLTKMKLSPDQNPCPFCARMRRGALYGRANGGGFTTIALGHHREDLLETLLMNLFFNGLLRAMAPRYVAKDYGYAVIRPMVFVEERLISRYARLMDFPIVDICPHKAKAVGKRSEMKELISNLERKYPKIKKIMFRALGNVDADHLMDETLYGFKSLGDGIDVNEDSRC</sequence>
<feature type="binding site" evidence="2">
    <location>
        <position position="40"/>
    </location>
    <ligand>
        <name>ATP</name>
        <dbReference type="ChEBI" id="CHEBI:30616"/>
    </ligand>
</feature>
<dbReference type="PANTHER" id="PTHR43686:SF1">
    <property type="entry name" value="AMINOTRAN_5 DOMAIN-CONTAINING PROTEIN"/>
    <property type="match status" value="1"/>
</dbReference>
<keyword evidence="1" id="KW-0808">Transferase</keyword>
<proteinExistence type="predicted"/>
<keyword evidence="2" id="KW-0067">ATP-binding</keyword>
<protein>
    <submittedName>
        <fullName evidence="4">tRNA 2-thiocytidine(32) synthetase TtcA</fullName>
    </submittedName>
</protein>
<reference evidence="4" key="1">
    <citation type="journal article" date="2021" name="Environ. Microbiol.">
        <title>Genomic characterization of three novel Desulfobacterota classes expand the metabolic and phylogenetic diversity of the phylum.</title>
        <authorList>
            <person name="Murphy C.L."/>
            <person name="Biggerstaff J."/>
            <person name="Eichhorn A."/>
            <person name="Ewing E."/>
            <person name="Shahan R."/>
            <person name="Soriano D."/>
            <person name="Stewart S."/>
            <person name="VanMol K."/>
            <person name="Walker R."/>
            <person name="Walters P."/>
            <person name="Elshahed M.S."/>
            <person name="Youssef N.H."/>
        </authorList>
    </citation>
    <scope>NUCLEOTIDE SEQUENCE</scope>
    <source>
        <strain evidence="4">Zod_Metabat.24</strain>
    </source>
</reference>
<dbReference type="GO" id="GO:0016740">
    <property type="term" value="F:transferase activity"/>
    <property type="evidence" value="ECO:0007669"/>
    <property type="project" value="UniProtKB-KW"/>
</dbReference>
<feature type="binding site" evidence="2">
    <location>
        <position position="142"/>
    </location>
    <ligand>
        <name>ATP</name>
        <dbReference type="ChEBI" id="CHEBI:30616"/>
    </ligand>
</feature>
<keyword evidence="2" id="KW-0547">Nucleotide-binding</keyword>
<evidence type="ECO:0000313" key="5">
    <source>
        <dbReference type="Proteomes" id="UP000809273"/>
    </source>
</evidence>
<reference evidence="4" key="2">
    <citation type="submission" date="2021-01" db="EMBL/GenBank/DDBJ databases">
        <authorList>
            <person name="Hahn C.R."/>
            <person name="Youssef N.H."/>
            <person name="Elshahed M."/>
        </authorList>
    </citation>
    <scope>NUCLEOTIDE SEQUENCE</scope>
    <source>
        <strain evidence="4">Zod_Metabat.24</strain>
    </source>
</reference>
<organism evidence="4 5">
    <name type="scientific">Candidatus Zymogenus saltonus</name>
    <dbReference type="NCBI Taxonomy" id="2844893"/>
    <lineage>
        <taxon>Bacteria</taxon>
        <taxon>Deltaproteobacteria</taxon>
        <taxon>Candidatus Zymogenia</taxon>
        <taxon>Candidatus Zymogeniales</taxon>
        <taxon>Candidatus Zymogenaceae</taxon>
        <taxon>Candidatus Zymogenus</taxon>
    </lineage>
</organism>
<dbReference type="SUPFAM" id="SSF52402">
    <property type="entry name" value="Adenine nucleotide alpha hydrolases-like"/>
    <property type="match status" value="1"/>
</dbReference>
<feature type="domain" description="tRNA(Ile)-lysidine/2-thiocytidine synthase N-terminal" evidence="3">
    <location>
        <begin position="31"/>
        <end position="191"/>
    </location>
</feature>
<evidence type="ECO:0000259" key="3">
    <source>
        <dbReference type="Pfam" id="PF01171"/>
    </source>
</evidence>
<feature type="binding site" evidence="2">
    <location>
        <position position="66"/>
    </location>
    <ligand>
        <name>ATP</name>
        <dbReference type="ChEBI" id="CHEBI:30616"/>
    </ligand>
</feature>
<dbReference type="CDD" id="cd24138">
    <property type="entry name" value="TtcA-like"/>
    <property type="match status" value="1"/>
</dbReference>
<dbReference type="AlphaFoldDB" id="A0A9D8PPC2"/>
<dbReference type="Gene3D" id="3.40.50.620">
    <property type="entry name" value="HUPs"/>
    <property type="match status" value="1"/>
</dbReference>
<comment type="caution">
    <text evidence="4">The sequence shown here is derived from an EMBL/GenBank/DDBJ whole genome shotgun (WGS) entry which is preliminary data.</text>
</comment>
<dbReference type="GO" id="GO:0005524">
    <property type="term" value="F:ATP binding"/>
    <property type="evidence" value="ECO:0007669"/>
    <property type="project" value="UniProtKB-KW"/>
</dbReference>
<dbReference type="PANTHER" id="PTHR43686">
    <property type="entry name" value="SULFURTRANSFERASE-RELATED"/>
    <property type="match status" value="1"/>
</dbReference>
<dbReference type="PIRSF" id="PIRSF004976">
    <property type="entry name" value="ATPase_YdaO"/>
    <property type="match status" value="1"/>
</dbReference>
<name>A0A9D8PPC2_9DELT</name>
<feature type="binding site" evidence="2">
    <location>
        <position position="137"/>
    </location>
    <ligand>
        <name>ATP</name>
        <dbReference type="ChEBI" id="CHEBI:30616"/>
    </ligand>
</feature>
<dbReference type="InterPro" id="IPR014729">
    <property type="entry name" value="Rossmann-like_a/b/a_fold"/>
</dbReference>
<dbReference type="GO" id="GO:0008033">
    <property type="term" value="P:tRNA processing"/>
    <property type="evidence" value="ECO:0007669"/>
    <property type="project" value="InterPro"/>
</dbReference>
<dbReference type="Pfam" id="PF01171">
    <property type="entry name" value="ATP_bind_3"/>
    <property type="match status" value="1"/>
</dbReference>
<dbReference type="Proteomes" id="UP000809273">
    <property type="component" value="Unassembled WGS sequence"/>
</dbReference>
<dbReference type="InterPro" id="IPR035107">
    <property type="entry name" value="tRNA_thiolation_TtcA_Ctu1"/>
</dbReference>
<dbReference type="EMBL" id="JAFGIX010000069">
    <property type="protein sequence ID" value="MBN1574189.1"/>
    <property type="molecule type" value="Genomic_DNA"/>
</dbReference>
<evidence type="ECO:0000256" key="2">
    <source>
        <dbReference type="PIRSR" id="PIRSR004976-51"/>
    </source>
</evidence>
<evidence type="ECO:0000313" key="4">
    <source>
        <dbReference type="EMBL" id="MBN1574189.1"/>
    </source>
</evidence>
<feature type="binding site" evidence="2">
    <location>
        <begin position="34"/>
        <end position="36"/>
    </location>
    <ligand>
        <name>ATP</name>
        <dbReference type="ChEBI" id="CHEBI:30616"/>
    </ligand>
</feature>